<dbReference type="InterPro" id="IPR025544">
    <property type="entry name" value="YhzD"/>
</dbReference>
<reference evidence="2" key="1">
    <citation type="submission" date="2016-10" db="EMBL/GenBank/DDBJ databases">
        <authorList>
            <person name="Varghese N."/>
            <person name="Submissions S."/>
        </authorList>
    </citation>
    <scope>NUCLEOTIDE SEQUENCE [LARGE SCALE GENOMIC DNA]</scope>
    <source>
        <strain evidence="2">CGMCC 1.10369</strain>
    </source>
</reference>
<name>A0A1H0IEP3_9BACI</name>
<proteinExistence type="predicted"/>
<dbReference type="STRING" id="745820.SAMN04488053_110113"/>
<evidence type="ECO:0000313" key="2">
    <source>
        <dbReference type="Proteomes" id="UP000198778"/>
    </source>
</evidence>
<organism evidence="1 2">
    <name type="scientific">Alkalicoccus daliensis</name>
    <dbReference type="NCBI Taxonomy" id="745820"/>
    <lineage>
        <taxon>Bacteria</taxon>
        <taxon>Bacillati</taxon>
        <taxon>Bacillota</taxon>
        <taxon>Bacilli</taxon>
        <taxon>Bacillales</taxon>
        <taxon>Bacillaceae</taxon>
        <taxon>Alkalicoccus</taxon>
    </lineage>
</organism>
<protein>
    <submittedName>
        <fullName evidence="1">YhzD-like protein</fullName>
    </submittedName>
</protein>
<dbReference type="OrthoDB" id="2355652at2"/>
<keyword evidence="2" id="KW-1185">Reference proteome</keyword>
<sequence>MKLYYLTAYSKTGEHLINETLEAETDKEAIENAVKRLEEENLQELPSRLVKSSGGMLHFHP</sequence>
<evidence type="ECO:0000313" key="1">
    <source>
        <dbReference type="EMBL" id="SDO29868.1"/>
    </source>
</evidence>
<dbReference type="AlphaFoldDB" id="A0A1H0IEP3"/>
<dbReference type="Proteomes" id="UP000198778">
    <property type="component" value="Unassembled WGS sequence"/>
</dbReference>
<accession>A0A1H0IEP3</accession>
<dbReference type="RefSeq" id="WP_090843599.1">
    <property type="nucleotide sequence ID" value="NZ_FNIL01000010.1"/>
</dbReference>
<dbReference type="Pfam" id="PF14120">
    <property type="entry name" value="YhzD"/>
    <property type="match status" value="1"/>
</dbReference>
<dbReference type="EMBL" id="FNIL01000010">
    <property type="protein sequence ID" value="SDO29868.1"/>
    <property type="molecule type" value="Genomic_DNA"/>
</dbReference>
<gene>
    <name evidence="1" type="ORF">SAMN04488053_110113</name>
</gene>